<dbReference type="Gene3D" id="3.40.50.10710">
    <property type="entry name" value="Metallo-hydrolase/oxidoreductase"/>
    <property type="match status" value="1"/>
</dbReference>
<proteinExistence type="predicted"/>
<reference evidence="4 5" key="1">
    <citation type="journal article" date="2017" name="BMC Microbiol.">
        <title>Comparative genomics of Enterococcus spp. isolated from bovine feces.</title>
        <authorList>
            <person name="Beukers A.G."/>
            <person name="Zaheer R."/>
            <person name="Goji N."/>
            <person name="Amoako K.K."/>
            <person name="Chaves A.V."/>
            <person name="Ward M.P."/>
            <person name="McAllister T.A."/>
        </authorList>
    </citation>
    <scope>NUCLEOTIDE SEQUENCE [LARGE SCALE GENOMIC DNA]</scope>
    <source>
        <strain evidence="4 5">F1129D 143</strain>
    </source>
</reference>
<dbReference type="GO" id="GO:0004527">
    <property type="term" value="F:exonuclease activity"/>
    <property type="evidence" value="ECO:0007669"/>
    <property type="project" value="UniProtKB-KW"/>
</dbReference>
<evidence type="ECO:0000313" key="4">
    <source>
        <dbReference type="EMBL" id="OQO71108.1"/>
    </source>
</evidence>
<dbReference type="SUPFAM" id="SSF56281">
    <property type="entry name" value="Metallo-hydrolase/oxidoreductase"/>
    <property type="match status" value="1"/>
</dbReference>
<organism evidence="4 5">
    <name type="scientific">Enterococcus villorum</name>
    <dbReference type="NCBI Taxonomy" id="112904"/>
    <lineage>
        <taxon>Bacteria</taxon>
        <taxon>Bacillati</taxon>
        <taxon>Bacillota</taxon>
        <taxon>Bacilli</taxon>
        <taxon>Lactobacillales</taxon>
        <taxon>Enterococcaceae</taxon>
        <taxon>Enterococcus</taxon>
    </lineage>
</organism>
<dbReference type="InterPro" id="IPR042173">
    <property type="entry name" value="RNase_J_2"/>
</dbReference>
<dbReference type="OrthoDB" id="9803916at2"/>
<dbReference type="PANTHER" id="PTHR43694">
    <property type="entry name" value="RIBONUCLEASE J"/>
    <property type="match status" value="1"/>
</dbReference>
<protein>
    <submittedName>
        <fullName evidence="4">MBL fold metallo-hydrolase</fullName>
    </submittedName>
</protein>
<dbReference type="Pfam" id="PF12706">
    <property type="entry name" value="Lactamase_B_2"/>
    <property type="match status" value="1"/>
</dbReference>
<sequence>MVSKDKTVITFHSGILTIGGTIIEVAYRDAHVFFDFGTEYRPELDLVDESLRTLLDHRLIPHLNGIYDTRLSNTNDLIQEETTKKIQHTAVFLSHAHLDHSKMINYLDPAIPLYTLDDTKKILHSLHQNGDFLIPSPFEKKGFVREMIGLEPFDTVQVGEIKVEIIPVDHDAYGAAALLIHTPEHMIAYTGDLRLHGYDRQLTENFCKKAFHADLLMMEGVSISFPEKQQEDNQIKVTSEKELVEAFCQLVKQHPKRQITFNGYPANVKRFEMLVKHSPRTLVLEANMAALMKEVLGIDVPYYYLPKNPVLPILQPELEYSYEVLRNDRTNFVWQVVDNIENLQGGGLYIHSDAQPLGDFDPQYAVFLQLLEEKQIEFVRLSLSGHAFPEDLGTIIDKIQPKLLVPIHTLKPEKLENPYGERILPKRGDQIIL</sequence>
<gene>
    <name evidence="4" type="ORF">BH747_03675</name>
</gene>
<comment type="caution">
    <text evidence="4">The sequence shown here is derived from an EMBL/GenBank/DDBJ whole genome shotgun (WGS) entry which is preliminary data.</text>
</comment>
<dbReference type="AlphaFoldDB" id="A0A1V8YMW2"/>
<dbReference type="InterPro" id="IPR036866">
    <property type="entry name" value="RibonucZ/Hydroxyglut_hydro"/>
</dbReference>
<dbReference type="EMBL" id="MJEA01000002">
    <property type="protein sequence ID" value="OQO71108.1"/>
    <property type="molecule type" value="Genomic_DNA"/>
</dbReference>
<dbReference type="PANTHER" id="PTHR43694:SF1">
    <property type="entry name" value="RIBONUCLEASE J"/>
    <property type="match status" value="1"/>
</dbReference>
<dbReference type="SMART" id="SM00849">
    <property type="entry name" value="Lactamase_B"/>
    <property type="match status" value="1"/>
</dbReference>
<name>A0A1V8YMW2_9ENTE</name>
<dbReference type="Proteomes" id="UP000192477">
    <property type="component" value="Unassembled WGS sequence"/>
</dbReference>
<evidence type="ECO:0000259" key="3">
    <source>
        <dbReference type="SMART" id="SM00849"/>
    </source>
</evidence>
<dbReference type="InterPro" id="IPR001279">
    <property type="entry name" value="Metallo-B-lactamas"/>
</dbReference>
<keyword evidence="4" id="KW-0378">Hydrolase</keyword>
<feature type="domain" description="Metallo-beta-lactamase" evidence="3">
    <location>
        <begin position="19"/>
        <end position="228"/>
    </location>
</feature>
<dbReference type="RefSeq" id="WP_081182668.1">
    <property type="nucleotide sequence ID" value="NZ_MJEA01000002.1"/>
</dbReference>
<keyword evidence="1" id="KW-0540">Nuclease</keyword>
<keyword evidence="2" id="KW-0694">RNA-binding</keyword>
<accession>A0A1V8YMW2</accession>
<keyword evidence="1" id="KW-0269">Exonuclease</keyword>
<evidence type="ECO:0000256" key="2">
    <source>
        <dbReference type="ARBA" id="ARBA00022884"/>
    </source>
</evidence>
<dbReference type="STRING" id="112904.BH747_03675"/>
<dbReference type="Gene3D" id="3.60.15.10">
    <property type="entry name" value="Ribonuclease Z/Hydroxyacylglutathione hydrolase-like"/>
    <property type="match status" value="1"/>
</dbReference>
<evidence type="ECO:0000256" key="1">
    <source>
        <dbReference type="ARBA" id="ARBA00022839"/>
    </source>
</evidence>
<evidence type="ECO:0000313" key="5">
    <source>
        <dbReference type="Proteomes" id="UP000192477"/>
    </source>
</evidence>
<dbReference type="GO" id="GO:0003723">
    <property type="term" value="F:RNA binding"/>
    <property type="evidence" value="ECO:0007669"/>
    <property type="project" value="UniProtKB-KW"/>
</dbReference>
<dbReference type="CDD" id="cd07732">
    <property type="entry name" value="metallo-hydrolase-like_MBL-fold"/>
    <property type="match status" value="1"/>
</dbReference>